<feature type="domain" description="N-acetyltransferase" evidence="1">
    <location>
        <begin position="99"/>
        <end position="248"/>
    </location>
</feature>
<reference evidence="2 3" key="1">
    <citation type="submission" date="2020-08" db="EMBL/GenBank/DDBJ databases">
        <title>Sequencing the genomes of 1000 actinobacteria strains.</title>
        <authorList>
            <person name="Klenk H.-P."/>
        </authorList>
    </citation>
    <scope>NUCLEOTIDE SEQUENCE [LARGE SCALE GENOMIC DNA]</scope>
    <source>
        <strain evidence="2 3">DSM 44230</strain>
    </source>
</reference>
<evidence type="ECO:0000313" key="2">
    <source>
        <dbReference type="EMBL" id="MBB4680585.1"/>
    </source>
</evidence>
<dbReference type="InterPro" id="IPR016181">
    <property type="entry name" value="Acyl_CoA_acyltransferase"/>
</dbReference>
<dbReference type="PROSITE" id="PS51186">
    <property type="entry name" value="GNAT"/>
    <property type="match status" value="1"/>
</dbReference>
<dbReference type="Proteomes" id="UP000533598">
    <property type="component" value="Unassembled WGS sequence"/>
</dbReference>
<organism evidence="2 3">
    <name type="scientific">Crossiella cryophila</name>
    <dbReference type="NCBI Taxonomy" id="43355"/>
    <lineage>
        <taxon>Bacteria</taxon>
        <taxon>Bacillati</taxon>
        <taxon>Actinomycetota</taxon>
        <taxon>Actinomycetes</taxon>
        <taxon>Pseudonocardiales</taxon>
        <taxon>Pseudonocardiaceae</taxon>
        <taxon>Crossiella</taxon>
    </lineage>
</organism>
<dbReference type="Pfam" id="PF00583">
    <property type="entry name" value="Acetyltransf_1"/>
    <property type="match status" value="1"/>
</dbReference>
<dbReference type="EMBL" id="JACHMH010000001">
    <property type="protein sequence ID" value="MBB4680585.1"/>
    <property type="molecule type" value="Genomic_DNA"/>
</dbReference>
<sequence>MHEELLDGAGRVVATYERGTRMELPYADELRPVDIAPDDLVKLLFAERKGWVFSAAPEICQVAKASGGTVVRHAHCYSYDLRTQPVDPGWAAGPLPEGLRFSEFSATLDEIYRAYELAFPPGHVDHVLDPESERRNFARLLAGEVLGPVLPCSSLVWDGETVVGVIVVNDREGEPPLGGPWISQVYRDPAPRYRGLGTLLLRRALALGARAGLPAIGLAVTEGNPARWVYAKADFQHVEESMTVLIPD</sequence>
<keyword evidence="3" id="KW-1185">Reference proteome</keyword>
<dbReference type="Gene3D" id="3.40.630.30">
    <property type="match status" value="1"/>
</dbReference>
<dbReference type="AlphaFoldDB" id="A0A7W7FWZ7"/>
<comment type="caution">
    <text evidence="2">The sequence shown here is derived from an EMBL/GenBank/DDBJ whole genome shotgun (WGS) entry which is preliminary data.</text>
</comment>
<dbReference type="RefSeq" id="WP_221490143.1">
    <property type="nucleotide sequence ID" value="NZ_BAAAUI010000005.1"/>
</dbReference>
<name>A0A7W7FWZ7_9PSEU</name>
<evidence type="ECO:0000259" key="1">
    <source>
        <dbReference type="PROSITE" id="PS51186"/>
    </source>
</evidence>
<protein>
    <submittedName>
        <fullName evidence="2">GNAT superfamily N-acetyltransferase</fullName>
    </submittedName>
</protein>
<dbReference type="GO" id="GO:0016747">
    <property type="term" value="F:acyltransferase activity, transferring groups other than amino-acyl groups"/>
    <property type="evidence" value="ECO:0007669"/>
    <property type="project" value="InterPro"/>
</dbReference>
<proteinExistence type="predicted"/>
<dbReference type="InterPro" id="IPR000182">
    <property type="entry name" value="GNAT_dom"/>
</dbReference>
<gene>
    <name evidence="2" type="ORF">HNR67_006703</name>
</gene>
<keyword evidence="2" id="KW-0808">Transferase</keyword>
<accession>A0A7W7FWZ7</accession>
<evidence type="ECO:0000313" key="3">
    <source>
        <dbReference type="Proteomes" id="UP000533598"/>
    </source>
</evidence>
<dbReference type="SUPFAM" id="SSF55729">
    <property type="entry name" value="Acyl-CoA N-acyltransferases (Nat)"/>
    <property type="match status" value="1"/>
</dbReference>